<dbReference type="InterPro" id="IPR002347">
    <property type="entry name" value="SDR_fam"/>
</dbReference>
<dbReference type="PANTHER" id="PTHR43157">
    <property type="entry name" value="PHOSPHATIDYLINOSITOL-GLYCAN BIOSYNTHESIS CLASS F PROTEIN-RELATED"/>
    <property type="match status" value="1"/>
</dbReference>
<evidence type="ECO:0000313" key="3">
    <source>
        <dbReference type="Proteomes" id="UP001215280"/>
    </source>
</evidence>
<gene>
    <name evidence="2" type="ORF">DFH07DRAFT_1059253</name>
</gene>
<sequence>MGQLDVAHYLLFNLLYDQLFAKLTATYANLTGRTFLITGGNSGLGLAVAVHLARLNPARLVLGVRSLGKGEEAKREIVAQTGFSGLIDVWKLEMDKFASVQQFSARAKTSLERLDGAILNAGIHAKEWTVTDDGWESVLQVNILSTGLLGVLLLPLLQATSKLPSPHPDVAQTLPHLTITGSGAQFRAIFPARSAPEILQAMNDPTQGVKSDRYETSKLFNLYLAREIAQLRQAQGVVVNVAHPGLVVSGIARDYNFGAFVMLVWNFLGWTPAEGSLNLLYGVLSPTPPGAYIRTCQVSEPPKWVKSEAGVKIQKKAWNEMVGVWRKISPEVDDIVN</sequence>
<dbReference type="Gene3D" id="3.40.50.720">
    <property type="entry name" value="NAD(P)-binding Rossmann-like Domain"/>
    <property type="match status" value="1"/>
</dbReference>
<dbReference type="PRINTS" id="PR00081">
    <property type="entry name" value="GDHRDH"/>
</dbReference>
<dbReference type="Pfam" id="PF00106">
    <property type="entry name" value="adh_short"/>
    <property type="match status" value="1"/>
</dbReference>
<dbReference type="EMBL" id="JARJLG010000040">
    <property type="protein sequence ID" value="KAJ7763576.1"/>
    <property type="molecule type" value="Genomic_DNA"/>
</dbReference>
<reference evidence="2" key="1">
    <citation type="submission" date="2023-03" db="EMBL/GenBank/DDBJ databases">
        <title>Massive genome expansion in bonnet fungi (Mycena s.s.) driven by repeated elements and novel gene families across ecological guilds.</title>
        <authorList>
            <consortium name="Lawrence Berkeley National Laboratory"/>
            <person name="Harder C.B."/>
            <person name="Miyauchi S."/>
            <person name="Viragh M."/>
            <person name="Kuo A."/>
            <person name="Thoen E."/>
            <person name="Andreopoulos B."/>
            <person name="Lu D."/>
            <person name="Skrede I."/>
            <person name="Drula E."/>
            <person name="Henrissat B."/>
            <person name="Morin E."/>
            <person name="Kohler A."/>
            <person name="Barry K."/>
            <person name="LaButti K."/>
            <person name="Morin E."/>
            <person name="Salamov A."/>
            <person name="Lipzen A."/>
            <person name="Mereny Z."/>
            <person name="Hegedus B."/>
            <person name="Baldrian P."/>
            <person name="Stursova M."/>
            <person name="Weitz H."/>
            <person name="Taylor A."/>
            <person name="Grigoriev I.V."/>
            <person name="Nagy L.G."/>
            <person name="Martin F."/>
            <person name="Kauserud H."/>
        </authorList>
    </citation>
    <scope>NUCLEOTIDE SEQUENCE</scope>
    <source>
        <strain evidence="2">CBHHK188m</strain>
    </source>
</reference>
<dbReference type="AlphaFoldDB" id="A0AAD7JJ26"/>
<dbReference type="InterPro" id="IPR036291">
    <property type="entry name" value="NAD(P)-bd_dom_sf"/>
</dbReference>
<evidence type="ECO:0000313" key="2">
    <source>
        <dbReference type="EMBL" id="KAJ7763576.1"/>
    </source>
</evidence>
<dbReference type="PANTHER" id="PTHR43157:SF31">
    <property type="entry name" value="PHOSPHATIDYLINOSITOL-GLYCAN BIOSYNTHESIS CLASS F PROTEIN"/>
    <property type="match status" value="1"/>
</dbReference>
<keyword evidence="1" id="KW-0560">Oxidoreductase</keyword>
<protein>
    <recommendedName>
        <fullName evidence="4">NAD(P)-binding protein</fullName>
    </recommendedName>
</protein>
<evidence type="ECO:0008006" key="4">
    <source>
        <dbReference type="Google" id="ProtNLM"/>
    </source>
</evidence>
<accession>A0AAD7JJ26</accession>
<keyword evidence="3" id="KW-1185">Reference proteome</keyword>
<comment type="caution">
    <text evidence="2">The sequence shown here is derived from an EMBL/GenBank/DDBJ whole genome shotgun (WGS) entry which is preliminary data.</text>
</comment>
<dbReference type="Proteomes" id="UP001215280">
    <property type="component" value="Unassembled WGS sequence"/>
</dbReference>
<dbReference type="GO" id="GO:0016491">
    <property type="term" value="F:oxidoreductase activity"/>
    <property type="evidence" value="ECO:0007669"/>
    <property type="project" value="UniProtKB-KW"/>
</dbReference>
<dbReference type="SUPFAM" id="SSF51735">
    <property type="entry name" value="NAD(P)-binding Rossmann-fold domains"/>
    <property type="match status" value="1"/>
</dbReference>
<name>A0AAD7JJ26_9AGAR</name>
<evidence type="ECO:0000256" key="1">
    <source>
        <dbReference type="ARBA" id="ARBA00023002"/>
    </source>
</evidence>
<organism evidence="2 3">
    <name type="scientific">Mycena maculata</name>
    <dbReference type="NCBI Taxonomy" id="230809"/>
    <lineage>
        <taxon>Eukaryota</taxon>
        <taxon>Fungi</taxon>
        <taxon>Dikarya</taxon>
        <taxon>Basidiomycota</taxon>
        <taxon>Agaricomycotina</taxon>
        <taxon>Agaricomycetes</taxon>
        <taxon>Agaricomycetidae</taxon>
        <taxon>Agaricales</taxon>
        <taxon>Marasmiineae</taxon>
        <taxon>Mycenaceae</taxon>
        <taxon>Mycena</taxon>
    </lineage>
</organism>
<proteinExistence type="predicted"/>